<dbReference type="Proteomes" id="UP000030146">
    <property type="component" value="Unassembled WGS sequence"/>
</dbReference>
<evidence type="ECO:0000313" key="2">
    <source>
        <dbReference type="EMBL" id="KGN84801.1"/>
    </source>
</evidence>
<dbReference type="CDD" id="cd00130">
    <property type="entry name" value="PAS"/>
    <property type="match status" value="1"/>
</dbReference>
<sequence length="115" mass="13520">MKYFQEADIAVTVCDKTGKIIDMNEQSRQVNLKPGQELIGSNVLDCHPEPARSMLEEMMRQERKHVYTIEKNGRKKLIYQIPWYEKGEYMGFLELSMVIPFEMDHKIRTPKPAND</sequence>
<dbReference type="InterPro" id="IPR035965">
    <property type="entry name" value="PAS-like_dom_sf"/>
</dbReference>
<reference evidence="2 4" key="1">
    <citation type="submission" date="2014-08" db="EMBL/GenBank/DDBJ databases">
        <title>Porphyromonas gulae strain:COT-052_OH1451 Genome sequencing.</title>
        <authorList>
            <person name="Wallis C."/>
            <person name="Deusch O."/>
            <person name="O'Flynn C."/>
            <person name="Davis I."/>
            <person name="Jospin G."/>
            <person name="Darling A.E."/>
            <person name="Coil D.A."/>
            <person name="Alexiev A."/>
            <person name="Horsfall A."/>
            <person name="Kirkwood N."/>
            <person name="Harris S."/>
            <person name="Eisen J.A."/>
        </authorList>
    </citation>
    <scope>NUCLEOTIDE SEQUENCE [LARGE SCALE GENOMIC DNA]</scope>
    <source>
        <strain evidence="4">COT-052 OH1451</strain>
        <strain evidence="2">COT-052_OH1451</strain>
    </source>
</reference>
<dbReference type="InterPro" id="IPR000014">
    <property type="entry name" value="PAS"/>
</dbReference>
<dbReference type="EMBL" id="JRAK01000066">
    <property type="protein sequence ID" value="KGN89097.1"/>
    <property type="molecule type" value="Genomic_DNA"/>
</dbReference>
<proteinExistence type="predicted"/>
<dbReference type="OrthoDB" id="1012192at2"/>
<evidence type="ECO:0000313" key="4">
    <source>
        <dbReference type="Proteomes" id="UP000030130"/>
    </source>
</evidence>
<dbReference type="eggNOG" id="COG3829">
    <property type="taxonomic scope" value="Bacteria"/>
</dbReference>
<dbReference type="STRING" id="111105.HR09_08365"/>
<dbReference type="AlphaFoldDB" id="A0A099WTP6"/>
<dbReference type="RefSeq" id="WP_018965572.1">
    <property type="nucleotide sequence ID" value="NZ_CALUCC010000159.1"/>
</dbReference>
<dbReference type="Proteomes" id="UP000030130">
    <property type="component" value="Unassembled WGS sequence"/>
</dbReference>
<dbReference type="PATRIC" id="fig|111105.18.peg.2032"/>
<evidence type="ECO:0000313" key="3">
    <source>
        <dbReference type="EMBL" id="KGN89097.1"/>
    </source>
</evidence>
<gene>
    <name evidence="2" type="ORF">HR08_08110</name>
    <name evidence="3" type="ORF">HR15_04395</name>
</gene>
<evidence type="ECO:0000313" key="5">
    <source>
        <dbReference type="Proteomes" id="UP000030146"/>
    </source>
</evidence>
<name>A0A099WTP6_9PORP</name>
<comment type="caution">
    <text evidence="3">The sequence shown here is derived from an EMBL/GenBank/DDBJ whole genome shotgun (WGS) entry which is preliminary data.</text>
</comment>
<organism evidence="3 5">
    <name type="scientific">Porphyromonas gulae</name>
    <dbReference type="NCBI Taxonomy" id="111105"/>
    <lineage>
        <taxon>Bacteria</taxon>
        <taxon>Pseudomonadati</taxon>
        <taxon>Bacteroidota</taxon>
        <taxon>Bacteroidia</taxon>
        <taxon>Bacteroidales</taxon>
        <taxon>Porphyromonadaceae</taxon>
        <taxon>Porphyromonas</taxon>
    </lineage>
</organism>
<feature type="domain" description="PAS fold-4" evidence="1">
    <location>
        <begin position="8"/>
        <end position="61"/>
    </location>
</feature>
<reference evidence="3 5" key="2">
    <citation type="submission" date="2014-08" db="EMBL/GenBank/DDBJ databases">
        <title>Porphyromonas gulae strain:COT-052_OH3439 Genome sequencing.</title>
        <authorList>
            <person name="Wallis C."/>
            <person name="Deusch O."/>
            <person name="O'Flynn C."/>
            <person name="Davis I."/>
            <person name="Jospin G."/>
            <person name="Darling A.E."/>
            <person name="Coil D.A."/>
            <person name="Alexiev A."/>
            <person name="Horsfall A."/>
            <person name="Kirkwood N."/>
            <person name="Harris S."/>
            <person name="Eisen J.A."/>
        </authorList>
    </citation>
    <scope>NUCLEOTIDE SEQUENCE [LARGE SCALE GENOMIC DNA]</scope>
    <source>
        <strain evidence="5">COT-052 OH3439</strain>
        <strain evidence="3">COT-052_OH3439</strain>
    </source>
</reference>
<accession>A0A099WTP6</accession>
<dbReference type="InterPro" id="IPR013656">
    <property type="entry name" value="PAS_4"/>
</dbReference>
<dbReference type="Pfam" id="PF08448">
    <property type="entry name" value="PAS_4"/>
    <property type="match status" value="1"/>
</dbReference>
<dbReference type="GeneID" id="57239956"/>
<dbReference type="Gene3D" id="3.30.450.20">
    <property type="entry name" value="PAS domain"/>
    <property type="match status" value="1"/>
</dbReference>
<dbReference type="SUPFAM" id="SSF55785">
    <property type="entry name" value="PYP-like sensor domain (PAS domain)"/>
    <property type="match status" value="1"/>
</dbReference>
<evidence type="ECO:0000259" key="1">
    <source>
        <dbReference type="Pfam" id="PF08448"/>
    </source>
</evidence>
<dbReference type="EMBL" id="JRAI01000065">
    <property type="protein sequence ID" value="KGN84801.1"/>
    <property type="molecule type" value="Genomic_DNA"/>
</dbReference>
<protein>
    <submittedName>
        <fullName evidence="3">Diguanylate cyclase</fullName>
    </submittedName>
</protein>
<keyword evidence="5" id="KW-1185">Reference proteome</keyword>